<keyword evidence="1" id="KW-0472">Membrane</keyword>
<reference evidence="2" key="1">
    <citation type="journal article" date="2023" name="Science">
        <title>Elucidation of the pathway for biosynthesis of saponin adjuvants from the soapbark tree.</title>
        <authorList>
            <person name="Reed J."/>
            <person name="Orme A."/>
            <person name="El-Demerdash A."/>
            <person name="Owen C."/>
            <person name="Martin L.B.B."/>
            <person name="Misra R.C."/>
            <person name="Kikuchi S."/>
            <person name="Rejzek M."/>
            <person name="Martin A.C."/>
            <person name="Harkess A."/>
            <person name="Leebens-Mack J."/>
            <person name="Louveau T."/>
            <person name="Stephenson M.J."/>
            <person name="Osbourn A."/>
        </authorList>
    </citation>
    <scope>NUCLEOTIDE SEQUENCE</scope>
    <source>
        <strain evidence="2">S10</strain>
    </source>
</reference>
<gene>
    <name evidence="2" type="ORF">O6P43_026083</name>
</gene>
<protein>
    <submittedName>
        <fullName evidence="2">Uncharacterized protein</fullName>
    </submittedName>
</protein>
<dbReference type="EMBL" id="JARAOO010000010">
    <property type="protein sequence ID" value="KAJ7954511.1"/>
    <property type="molecule type" value="Genomic_DNA"/>
</dbReference>
<keyword evidence="1" id="KW-0812">Transmembrane</keyword>
<organism evidence="2 3">
    <name type="scientific">Quillaja saponaria</name>
    <name type="common">Soap bark tree</name>
    <dbReference type="NCBI Taxonomy" id="32244"/>
    <lineage>
        <taxon>Eukaryota</taxon>
        <taxon>Viridiplantae</taxon>
        <taxon>Streptophyta</taxon>
        <taxon>Embryophyta</taxon>
        <taxon>Tracheophyta</taxon>
        <taxon>Spermatophyta</taxon>
        <taxon>Magnoliopsida</taxon>
        <taxon>eudicotyledons</taxon>
        <taxon>Gunneridae</taxon>
        <taxon>Pentapetalae</taxon>
        <taxon>rosids</taxon>
        <taxon>fabids</taxon>
        <taxon>Fabales</taxon>
        <taxon>Quillajaceae</taxon>
        <taxon>Quillaja</taxon>
    </lineage>
</organism>
<dbReference type="AlphaFoldDB" id="A0AAD7LBS1"/>
<proteinExistence type="predicted"/>
<evidence type="ECO:0000313" key="3">
    <source>
        <dbReference type="Proteomes" id="UP001163823"/>
    </source>
</evidence>
<evidence type="ECO:0000313" key="2">
    <source>
        <dbReference type="EMBL" id="KAJ7954511.1"/>
    </source>
</evidence>
<accession>A0AAD7LBS1</accession>
<sequence>MAVAVYLAPNLSMFAISLTMQLIVWHHTPLLRGLKDSYLHGLVEDEVLKDKLWDPIVWKVLIEGALHLFSEKL</sequence>
<name>A0AAD7LBS1_QUISA</name>
<keyword evidence="1" id="KW-1133">Transmembrane helix</keyword>
<evidence type="ECO:0000256" key="1">
    <source>
        <dbReference type="SAM" id="Phobius"/>
    </source>
</evidence>
<dbReference type="Proteomes" id="UP001163823">
    <property type="component" value="Chromosome 10"/>
</dbReference>
<keyword evidence="3" id="KW-1185">Reference proteome</keyword>
<feature type="transmembrane region" description="Helical" evidence="1">
    <location>
        <begin position="6"/>
        <end position="25"/>
    </location>
</feature>
<dbReference type="KEGG" id="qsa:O6P43_026083"/>
<comment type="caution">
    <text evidence="2">The sequence shown here is derived from an EMBL/GenBank/DDBJ whole genome shotgun (WGS) entry which is preliminary data.</text>
</comment>